<proteinExistence type="predicted"/>
<evidence type="ECO:0008006" key="5">
    <source>
        <dbReference type="Google" id="ProtNLM"/>
    </source>
</evidence>
<dbReference type="AlphaFoldDB" id="A0A1F7VFL1"/>
<gene>
    <name evidence="3" type="ORF">A3H75_00410</name>
</gene>
<dbReference type="STRING" id="1802410.A3H75_00410"/>
<keyword evidence="2" id="KW-1133">Transmembrane helix</keyword>
<reference evidence="3 4" key="1">
    <citation type="journal article" date="2016" name="Nat. Commun.">
        <title>Thousands of microbial genomes shed light on interconnected biogeochemical processes in an aquifer system.</title>
        <authorList>
            <person name="Anantharaman K."/>
            <person name="Brown C.T."/>
            <person name="Hug L.A."/>
            <person name="Sharon I."/>
            <person name="Castelle C.J."/>
            <person name="Probst A.J."/>
            <person name="Thomas B.C."/>
            <person name="Singh A."/>
            <person name="Wilkins M.J."/>
            <person name="Karaoz U."/>
            <person name="Brodie E.L."/>
            <person name="Williams K.H."/>
            <person name="Hubbard S.S."/>
            <person name="Banfield J.F."/>
        </authorList>
    </citation>
    <scope>NUCLEOTIDE SEQUENCE [LARGE SCALE GENOMIC DNA]</scope>
</reference>
<evidence type="ECO:0000313" key="3">
    <source>
        <dbReference type="EMBL" id="OGL88757.1"/>
    </source>
</evidence>
<evidence type="ECO:0000256" key="1">
    <source>
        <dbReference type="SAM" id="Coils"/>
    </source>
</evidence>
<name>A0A1F7VFL1_9BACT</name>
<evidence type="ECO:0000256" key="2">
    <source>
        <dbReference type="SAM" id="Phobius"/>
    </source>
</evidence>
<accession>A0A1F7VFL1</accession>
<keyword evidence="2" id="KW-0472">Membrane</keyword>
<organism evidence="3 4">
    <name type="scientific">Candidatus Uhrbacteria bacterium RIFCSPLOWO2_02_FULL_51_9</name>
    <dbReference type="NCBI Taxonomy" id="1802410"/>
    <lineage>
        <taxon>Bacteria</taxon>
        <taxon>Candidatus Uhriibacteriota</taxon>
    </lineage>
</organism>
<dbReference type="EMBL" id="MGES01000028">
    <property type="protein sequence ID" value="OGL88757.1"/>
    <property type="molecule type" value="Genomic_DNA"/>
</dbReference>
<feature type="coiled-coil region" evidence="1">
    <location>
        <begin position="43"/>
        <end position="70"/>
    </location>
</feature>
<protein>
    <recommendedName>
        <fullName evidence="5">Cell division protein FtsL</fullName>
    </recommendedName>
</protein>
<sequence length="101" mass="11218">MAATAGRLSRSFFLKALMVLAIVIFSGSYLYKINNTSTTGYVIQDLDVKVRDLERENQRLSLEVAKYSSMHTIKKRIGELGLTEAKDVEYLTAGGSVVAKR</sequence>
<keyword evidence="2" id="KW-0812">Transmembrane</keyword>
<dbReference type="Proteomes" id="UP000176678">
    <property type="component" value="Unassembled WGS sequence"/>
</dbReference>
<comment type="caution">
    <text evidence="3">The sequence shown here is derived from an EMBL/GenBank/DDBJ whole genome shotgun (WGS) entry which is preliminary data.</text>
</comment>
<keyword evidence="1" id="KW-0175">Coiled coil</keyword>
<evidence type="ECO:0000313" key="4">
    <source>
        <dbReference type="Proteomes" id="UP000176678"/>
    </source>
</evidence>
<feature type="transmembrane region" description="Helical" evidence="2">
    <location>
        <begin position="12"/>
        <end position="31"/>
    </location>
</feature>